<comment type="caution">
    <text evidence="1">The sequence shown here is derived from an EMBL/GenBank/DDBJ whole genome shotgun (WGS) entry which is preliminary data.</text>
</comment>
<gene>
    <name evidence="1" type="ORF">BGZ70_002383</name>
</gene>
<dbReference type="Proteomes" id="UP000738359">
    <property type="component" value="Unassembled WGS sequence"/>
</dbReference>
<dbReference type="EMBL" id="JAAAHY010001578">
    <property type="protein sequence ID" value="KAF9948042.1"/>
    <property type="molecule type" value="Genomic_DNA"/>
</dbReference>
<proteinExistence type="predicted"/>
<protein>
    <submittedName>
        <fullName evidence="1">Uncharacterized protein</fullName>
    </submittedName>
</protein>
<reference evidence="1" key="1">
    <citation type="journal article" date="2020" name="Fungal Divers.">
        <title>Resolving the Mortierellaceae phylogeny through synthesis of multi-gene phylogenetics and phylogenomics.</title>
        <authorList>
            <person name="Vandepol N."/>
            <person name="Liber J."/>
            <person name="Desiro A."/>
            <person name="Na H."/>
            <person name="Kennedy M."/>
            <person name="Barry K."/>
            <person name="Grigoriev I.V."/>
            <person name="Miller A.N."/>
            <person name="O'Donnell K."/>
            <person name="Stajich J.E."/>
            <person name="Bonito G."/>
        </authorList>
    </citation>
    <scope>NUCLEOTIDE SEQUENCE</scope>
    <source>
        <strain evidence="1">CK1249</strain>
    </source>
</reference>
<dbReference type="AlphaFoldDB" id="A0A9P6IU94"/>
<sequence>MNELQKKYLRKTRDGDICLSMWAHFAEQTNPGKIDKLWTSCGSPFLLTLGEKGSRAHRRFSALGIDERMAIWAKVKETKDHQVAMRSKASYQVQMAADDVTTDIASISAMKHKLLERDSKVITPNKKPHMDAATPASRHHLLKQEQYHPSNNEESDAAYTNSPSTTIAITTTSSSAASTVTFFDPTKDPLSSVFLGGIDIGPPFSRLQLESAEVVNDLSKNMNLQLFPLFLAANFIWHAGHDLPGLSDESRATVQETLNIPLQQMPKELVTFCYDLDQEMATTGWIKSRATETREQNDLLILFQQVCKKLPTKYVSAGLHKNEDSHAHSTFDALMTSVFPGNHRHFELHWANRYQLTLYQLSFHDGIYPIFHGTIMTAVVPSDACSSFTLSRISWKM</sequence>
<organism evidence="1 2">
    <name type="scientific">Mortierella alpina</name>
    <name type="common">Oleaginous fungus</name>
    <name type="synonym">Mortierella renispora</name>
    <dbReference type="NCBI Taxonomy" id="64518"/>
    <lineage>
        <taxon>Eukaryota</taxon>
        <taxon>Fungi</taxon>
        <taxon>Fungi incertae sedis</taxon>
        <taxon>Mucoromycota</taxon>
        <taxon>Mortierellomycotina</taxon>
        <taxon>Mortierellomycetes</taxon>
        <taxon>Mortierellales</taxon>
        <taxon>Mortierellaceae</taxon>
        <taxon>Mortierella</taxon>
    </lineage>
</organism>
<accession>A0A9P6IU94</accession>
<name>A0A9P6IU94_MORAP</name>
<evidence type="ECO:0000313" key="1">
    <source>
        <dbReference type="EMBL" id="KAF9948042.1"/>
    </source>
</evidence>
<keyword evidence="2" id="KW-1185">Reference proteome</keyword>
<dbReference type="OrthoDB" id="2424341at2759"/>
<evidence type="ECO:0000313" key="2">
    <source>
        <dbReference type="Proteomes" id="UP000738359"/>
    </source>
</evidence>